<evidence type="ECO:0000313" key="2">
    <source>
        <dbReference type="EMBL" id="GBN91163.1"/>
    </source>
</evidence>
<name>A0A4Y2SU53_ARAVE</name>
<accession>A0A4Y2SU53</accession>
<protein>
    <submittedName>
        <fullName evidence="2">Uncharacterized protein</fullName>
    </submittedName>
</protein>
<proteinExistence type="predicted"/>
<comment type="caution">
    <text evidence="2">The sequence shown here is derived from an EMBL/GenBank/DDBJ whole genome shotgun (WGS) entry which is preliminary data.</text>
</comment>
<gene>
    <name evidence="2" type="ORF">AVEN_67619_1</name>
</gene>
<reference evidence="2 3" key="1">
    <citation type="journal article" date="2019" name="Sci. Rep.">
        <title>Orb-weaving spider Araneus ventricosus genome elucidates the spidroin gene catalogue.</title>
        <authorList>
            <person name="Kono N."/>
            <person name="Nakamura H."/>
            <person name="Ohtoshi R."/>
            <person name="Moran D.A.P."/>
            <person name="Shinohara A."/>
            <person name="Yoshida Y."/>
            <person name="Fujiwara M."/>
            <person name="Mori M."/>
            <person name="Tomita M."/>
            <person name="Arakawa K."/>
        </authorList>
    </citation>
    <scope>NUCLEOTIDE SEQUENCE [LARGE SCALE GENOMIC DNA]</scope>
</reference>
<evidence type="ECO:0000313" key="3">
    <source>
        <dbReference type="Proteomes" id="UP000499080"/>
    </source>
</evidence>
<evidence type="ECO:0000256" key="1">
    <source>
        <dbReference type="SAM" id="MobiDB-lite"/>
    </source>
</evidence>
<dbReference type="AlphaFoldDB" id="A0A4Y2SU53"/>
<feature type="region of interest" description="Disordered" evidence="1">
    <location>
        <begin position="1"/>
        <end position="32"/>
    </location>
</feature>
<dbReference type="Proteomes" id="UP000499080">
    <property type="component" value="Unassembled WGS sequence"/>
</dbReference>
<dbReference type="EMBL" id="BGPR01023747">
    <property type="protein sequence ID" value="GBN91163.1"/>
    <property type="molecule type" value="Genomic_DNA"/>
</dbReference>
<sequence>MVSNIDWRTPGIDMKSPIHDGSSLELEPSDSKANTLPLDHRDLMIRVQSGVTGGILFLSGCPDVSVAVPSSLGSKTGGIRFQNFTPLSSYKDLIHDKPCKCHTSSR</sequence>
<keyword evidence="3" id="KW-1185">Reference proteome</keyword>
<organism evidence="2 3">
    <name type="scientific">Araneus ventricosus</name>
    <name type="common">Orbweaver spider</name>
    <name type="synonym">Epeira ventricosa</name>
    <dbReference type="NCBI Taxonomy" id="182803"/>
    <lineage>
        <taxon>Eukaryota</taxon>
        <taxon>Metazoa</taxon>
        <taxon>Ecdysozoa</taxon>
        <taxon>Arthropoda</taxon>
        <taxon>Chelicerata</taxon>
        <taxon>Arachnida</taxon>
        <taxon>Araneae</taxon>
        <taxon>Araneomorphae</taxon>
        <taxon>Entelegynae</taxon>
        <taxon>Araneoidea</taxon>
        <taxon>Araneidae</taxon>
        <taxon>Araneus</taxon>
    </lineage>
</organism>